<dbReference type="InterPro" id="IPR000700">
    <property type="entry name" value="PAS-assoc_C"/>
</dbReference>
<evidence type="ECO:0000259" key="8">
    <source>
        <dbReference type="PROSITE" id="PS50113"/>
    </source>
</evidence>
<feature type="domain" description="PAC" evidence="8">
    <location>
        <begin position="77"/>
        <end position="129"/>
    </location>
</feature>
<evidence type="ECO:0000256" key="2">
    <source>
        <dbReference type="ARBA" id="ARBA00012438"/>
    </source>
</evidence>
<gene>
    <name evidence="9" type="ORF">FVR03_01025</name>
</gene>
<dbReference type="SUPFAM" id="SSF55785">
    <property type="entry name" value="PYP-like sensor domain (PAS domain)"/>
    <property type="match status" value="1"/>
</dbReference>
<accession>A0A5C8KE35</accession>
<dbReference type="Gene3D" id="1.10.287.130">
    <property type="match status" value="1"/>
</dbReference>
<dbReference type="InterPro" id="IPR013655">
    <property type="entry name" value="PAS_fold_3"/>
</dbReference>
<dbReference type="Proteomes" id="UP000321926">
    <property type="component" value="Unassembled WGS sequence"/>
</dbReference>
<dbReference type="InterPro" id="IPR004358">
    <property type="entry name" value="Sig_transdc_His_kin-like_C"/>
</dbReference>
<dbReference type="PANTHER" id="PTHR43547:SF2">
    <property type="entry name" value="HYBRID SIGNAL TRANSDUCTION HISTIDINE KINASE C"/>
    <property type="match status" value="1"/>
</dbReference>
<dbReference type="PRINTS" id="PR00344">
    <property type="entry name" value="BCTRLSENSOR"/>
</dbReference>
<dbReference type="Pfam" id="PF00512">
    <property type="entry name" value="HisKA"/>
    <property type="match status" value="1"/>
</dbReference>
<name>A0A5C8KE35_9BACT</name>
<comment type="catalytic activity">
    <reaction evidence="1">
        <text>ATP + protein L-histidine = ADP + protein N-phospho-L-histidine.</text>
        <dbReference type="EC" id="2.7.13.3"/>
    </reaction>
</comment>
<dbReference type="InterPro" id="IPR005467">
    <property type="entry name" value="His_kinase_dom"/>
</dbReference>
<dbReference type="SMART" id="SM00387">
    <property type="entry name" value="HATPase_c"/>
    <property type="match status" value="1"/>
</dbReference>
<dbReference type="Gene3D" id="3.30.565.10">
    <property type="entry name" value="Histidine kinase-like ATPase, C-terminal domain"/>
    <property type="match status" value="1"/>
</dbReference>
<dbReference type="OrthoDB" id="9757990at2"/>
<dbReference type="PANTHER" id="PTHR43547">
    <property type="entry name" value="TWO-COMPONENT HISTIDINE KINASE"/>
    <property type="match status" value="1"/>
</dbReference>
<dbReference type="CDD" id="cd00082">
    <property type="entry name" value="HisKA"/>
    <property type="match status" value="1"/>
</dbReference>
<feature type="domain" description="Histidine kinase" evidence="6">
    <location>
        <begin position="140"/>
        <end position="356"/>
    </location>
</feature>
<keyword evidence="4" id="KW-0808">Transferase</keyword>
<feature type="domain" description="PAS" evidence="7">
    <location>
        <begin position="2"/>
        <end position="75"/>
    </location>
</feature>
<dbReference type="RefSeq" id="WP_147919898.1">
    <property type="nucleotide sequence ID" value="NZ_VRTY01000003.1"/>
</dbReference>
<dbReference type="InterPro" id="IPR036097">
    <property type="entry name" value="HisK_dim/P_sf"/>
</dbReference>
<dbReference type="AlphaFoldDB" id="A0A5C8KE35"/>
<comment type="caution">
    <text evidence="9">The sequence shown here is derived from an EMBL/GenBank/DDBJ whole genome shotgun (WGS) entry which is preliminary data.</text>
</comment>
<evidence type="ECO:0000259" key="7">
    <source>
        <dbReference type="PROSITE" id="PS50112"/>
    </source>
</evidence>
<dbReference type="SUPFAM" id="SSF55874">
    <property type="entry name" value="ATPase domain of HSP90 chaperone/DNA topoisomerase II/histidine kinase"/>
    <property type="match status" value="1"/>
</dbReference>
<dbReference type="InterPro" id="IPR036890">
    <property type="entry name" value="HATPase_C_sf"/>
</dbReference>
<dbReference type="GO" id="GO:0000155">
    <property type="term" value="F:phosphorelay sensor kinase activity"/>
    <property type="evidence" value="ECO:0007669"/>
    <property type="project" value="InterPro"/>
</dbReference>
<dbReference type="SUPFAM" id="SSF47384">
    <property type="entry name" value="Homodimeric domain of signal transducing histidine kinase"/>
    <property type="match status" value="1"/>
</dbReference>
<dbReference type="Pfam" id="PF02518">
    <property type="entry name" value="HATPase_c"/>
    <property type="match status" value="1"/>
</dbReference>
<dbReference type="InterPro" id="IPR003661">
    <property type="entry name" value="HisK_dim/P_dom"/>
</dbReference>
<dbReference type="PROSITE" id="PS50109">
    <property type="entry name" value="HIS_KIN"/>
    <property type="match status" value="1"/>
</dbReference>
<dbReference type="CDD" id="cd00130">
    <property type="entry name" value="PAS"/>
    <property type="match status" value="1"/>
</dbReference>
<dbReference type="InterPro" id="IPR003594">
    <property type="entry name" value="HATPase_dom"/>
</dbReference>
<evidence type="ECO:0000313" key="10">
    <source>
        <dbReference type="Proteomes" id="UP000321926"/>
    </source>
</evidence>
<evidence type="ECO:0000256" key="1">
    <source>
        <dbReference type="ARBA" id="ARBA00000085"/>
    </source>
</evidence>
<keyword evidence="10" id="KW-1185">Reference proteome</keyword>
<dbReference type="InterPro" id="IPR035965">
    <property type="entry name" value="PAS-like_dom_sf"/>
</dbReference>
<sequence>MDIQMLENIGKSSSKIFFSYNLKTKRFDYLNQAIQKIWGGSYEGFLANPDTLLTLIHPDDMPVLLKHYELLLRGQSCHLEFRLQIPDSYDKTIQLDAFPVLDEQQQVVSVTGIVEDITLREQYLAYLVEFTRKKNTALEIVAHDLRGPLAIVQSIAEALEKDHQEQVYDELSNYTRFIKQACESCVNIIKDVLSEEHLKSHKISADLDRVDIVDKIRQVIEPYAASSSISQTFELKGPTKAFALADEVKFDQIINNLIANSIKFTPPTGKITITVQDEPSRLLIMFHDNGVGIPEEDIPFIFDRFTKASRVGLSGEKSVGIGLSIVKSLVEIQGGQIWVESFKNDGTTFFMSYLKQ</sequence>
<keyword evidence="5" id="KW-0418">Kinase</keyword>
<proteinExistence type="predicted"/>
<dbReference type="EMBL" id="VRTY01000003">
    <property type="protein sequence ID" value="TXK52326.1"/>
    <property type="molecule type" value="Genomic_DNA"/>
</dbReference>
<dbReference type="InterPro" id="IPR000014">
    <property type="entry name" value="PAS"/>
</dbReference>
<dbReference type="SMART" id="SM00388">
    <property type="entry name" value="HisKA"/>
    <property type="match status" value="1"/>
</dbReference>
<evidence type="ECO:0000256" key="4">
    <source>
        <dbReference type="ARBA" id="ARBA00022679"/>
    </source>
</evidence>
<evidence type="ECO:0000259" key="6">
    <source>
        <dbReference type="PROSITE" id="PS50109"/>
    </source>
</evidence>
<dbReference type="Gene3D" id="3.30.450.20">
    <property type="entry name" value="PAS domain"/>
    <property type="match status" value="1"/>
</dbReference>
<dbReference type="PROSITE" id="PS50112">
    <property type="entry name" value="PAS"/>
    <property type="match status" value="1"/>
</dbReference>
<dbReference type="CDD" id="cd00075">
    <property type="entry name" value="HATPase"/>
    <property type="match status" value="1"/>
</dbReference>
<dbReference type="Pfam" id="PF08447">
    <property type="entry name" value="PAS_3"/>
    <property type="match status" value="1"/>
</dbReference>
<reference evidence="9 10" key="1">
    <citation type="submission" date="2019-08" db="EMBL/GenBank/DDBJ databases">
        <authorList>
            <person name="Shi S."/>
        </authorList>
    </citation>
    <scope>NUCLEOTIDE SEQUENCE [LARGE SCALE GENOMIC DNA]</scope>
    <source>
        <strain evidence="9 10">GY10130</strain>
    </source>
</reference>
<evidence type="ECO:0000256" key="3">
    <source>
        <dbReference type="ARBA" id="ARBA00022553"/>
    </source>
</evidence>
<organism evidence="9 10">
    <name type="scientific">Pontibacter qinzhouensis</name>
    <dbReference type="NCBI Taxonomy" id="2603253"/>
    <lineage>
        <taxon>Bacteria</taxon>
        <taxon>Pseudomonadati</taxon>
        <taxon>Bacteroidota</taxon>
        <taxon>Cytophagia</taxon>
        <taxon>Cytophagales</taxon>
        <taxon>Hymenobacteraceae</taxon>
        <taxon>Pontibacter</taxon>
    </lineage>
</organism>
<dbReference type="FunFam" id="3.30.565.10:FF:000006">
    <property type="entry name" value="Sensor histidine kinase WalK"/>
    <property type="match status" value="1"/>
</dbReference>
<evidence type="ECO:0000256" key="5">
    <source>
        <dbReference type="ARBA" id="ARBA00022777"/>
    </source>
</evidence>
<dbReference type="EC" id="2.7.13.3" evidence="2"/>
<protein>
    <recommendedName>
        <fullName evidence="2">histidine kinase</fullName>
        <ecNumber evidence="2">2.7.13.3</ecNumber>
    </recommendedName>
</protein>
<evidence type="ECO:0000313" key="9">
    <source>
        <dbReference type="EMBL" id="TXK52326.1"/>
    </source>
</evidence>
<dbReference type="PROSITE" id="PS50113">
    <property type="entry name" value="PAC"/>
    <property type="match status" value="1"/>
</dbReference>
<keyword evidence="3" id="KW-0597">Phosphoprotein</keyword>